<keyword evidence="1" id="KW-0378">Hydrolase</keyword>
<keyword evidence="5" id="KW-1185">Reference proteome</keyword>
<evidence type="ECO:0000313" key="5">
    <source>
        <dbReference type="Proteomes" id="UP000243374"/>
    </source>
</evidence>
<sequence length="646" mass="72193">MQLKSKIIAAITVCFVTIGTGLSVYNQEVVLPKAVSTQFDNQKDYIKIIYDAVKKHASAISESENQKYGPFFADIKDRAFDKFQVDSNKQGLLDYTAFPYFAQSNADEQFFVTTQDIPDEENCLDMFKVPKQSQDTVLKNLKALNVNISSYWCKLSEGKKFVGYKLHNDADKNFIYVKVINENYEYKDLDTNQAISKIDVSDIINSESVNAFAVMDSSKKILLSSSEKFSSDEISDEMFKAAKDQNEIQFENKSEKVKLITLIYDPEFDVYVSVQTPKGLLIKPAITGNLILIGLCLLGLFGLLGFALKNLDNLRKDMNAISNNIDVVSTNILSDQSKMNEILSKVDGSKVTFEPLSKIISSVDSLGHSIVETVSGKIKELEEKDVEDCKNAAKLARIDLITTMHRDLMPNGKNMPNSKFLDIASFIMPSKENPSDFYDVFRVDQDNIGIVFGSCSKSDTKTISAISTCTTFVRNALVNDTKLPGETLTALNKLFALKPTEDFNISIFVMILSEFTGNFIYSVAGKKTPILVHLHKATVLEPKLMQSELCSTKDTVYIDSKGKFSYLDTLVFVGKGIDSVVNDKDEEFGMEKTLDICQLKADESATDQLIALYKASKEFTGDRENDVDICAILVKKNSNNKEFEEV</sequence>
<dbReference type="Gene3D" id="3.60.40.10">
    <property type="entry name" value="PPM-type phosphatase domain"/>
    <property type="match status" value="1"/>
</dbReference>
<dbReference type="PANTHER" id="PTHR43156">
    <property type="entry name" value="STAGE II SPORULATION PROTEIN E-RELATED"/>
    <property type="match status" value="1"/>
</dbReference>
<gene>
    <name evidence="4" type="ORF">SAMN04487865_100627</name>
</gene>
<organism evidence="4 5">
    <name type="scientific">Succinivibrio dextrinosolvens</name>
    <dbReference type="NCBI Taxonomy" id="83771"/>
    <lineage>
        <taxon>Bacteria</taxon>
        <taxon>Pseudomonadati</taxon>
        <taxon>Pseudomonadota</taxon>
        <taxon>Gammaproteobacteria</taxon>
        <taxon>Aeromonadales</taxon>
        <taxon>Succinivibrionaceae</taxon>
        <taxon>Succinivibrio</taxon>
    </lineage>
</organism>
<dbReference type="InterPro" id="IPR001932">
    <property type="entry name" value="PPM-type_phosphatase-like_dom"/>
</dbReference>
<dbReference type="OrthoDB" id="9763484at2"/>
<keyword evidence="2" id="KW-0472">Membrane</keyword>
<dbReference type="RefSeq" id="WP_074839233.1">
    <property type="nucleotide sequence ID" value="NZ_CP047056.1"/>
</dbReference>
<reference evidence="4 5" key="1">
    <citation type="submission" date="2016-10" db="EMBL/GenBank/DDBJ databases">
        <authorList>
            <person name="Varghese N."/>
            <person name="Submissions S."/>
        </authorList>
    </citation>
    <scope>NUCLEOTIDE SEQUENCE [LARGE SCALE GENOMIC DNA]</scope>
    <source>
        <strain evidence="4 5">22B</strain>
    </source>
</reference>
<evidence type="ECO:0000259" key="3">
    <source>
        <dbReference type="Pfam" id="PF07228"/>
    </source>
</evidence>
<evidence type="ECO:0000256" key="2">
    <source>
        <dbReference type="SAM" id="Phobius"/>
    </source>
</evidence>
<dbReference type="Pfam" id="PF07228">
    <property type="entry name" value="SpoIIE"/>
    <property type="match status" value="1"/>
</dbReference>
<dbReference type="Proteomes" id="UP000243374">
    <property type="component" value="Unassembled WGS sequence"/>
</dbReference>
<keyword evidence="2" id="KW-0812">Transmembrane</keyword>
<name>A0A662Z8K9_9GAMM</name>
<dbReference type="InterPro" id="IPR036457">
    <property type="entry name" value="PPM-type-like_dom_sf"/>
</dbReference>
<dbReference type="EMBL" id="FOSF01000006">
    <property type="protein sequence ID" value="SFJ89195.1"/>
    <property type="molecule type" value="Genomic_DNA"/>
</dbReference>
<accession>A0A662Z8K9</accession>
<dbReference type="InterPro" id="IPR052016">
    <property type="entry name" value="Bact_Sigma-Reg"/>
</dbReference>
<proteinExistence type="predicted"/>
<feature type="domain" description="PPM-type phosphatase" evidence="3">
    <location>
        <begin position="447"/>
        <end position="635"/>
    </location>
</feature>
<dbReference type="GO" id="GO:0016791">
    <property type="term" value="F:phosphatase activity"/>
    <property type="evidence" value="ECO:0007669"/>
    <property type="project" value="TreeGrafter"/>
</dbReference>
<dbReference type="AlphaFoldDB" id="A0A662Z8K9"/>
<dbReference type="PANTHER" id="PTHR43156:SF2">
    <property type="entry name" value="STAGE II SPORULATION PROTEIN E"/>
    <property type="match status" value="1"/>
</dbReference>
<evidence type="ECO:0000313" key="4">
    <source>
        <dbReference type="EMBL" id="SFJ89195.1"/>
    </source>
</evidence>
<evidence type="ECO:0000256" key="1">
    <source>
        <dbReference type="ARBA" id="ARBA00022801"/>
    </source>
</evidence>
<feature type="transmembrane region" description="Helical" evidence="2">
    <location>
        <begin position="290"/>
        <end position="308"/>
    </location>
</feature>
<protein>
    <submittedName>
        <fullName evidence="4">Serine phosphatase RsbU, regulator of sigma subunit</fullName>
    </submittedName>
</protein>
<keyword evidence="2" id="KW-1133">Transmembrane helix</keyword>